<dbReference type="OrthoDB" id="9795548at2"/>
<dbReference type="InterPro" id="IPR003439">
    <property type="entry name" value="ABC_transporter-like_ATP-bd"/>
</dbReference>
<dbReference type="Pfam" id="PF00005">
    <property type="entry name" value="ABC_tran"/>
    <property type="match status" value="1"/>
</dbReference>
<organism evidence="5 6">
    <name type="scientific">Rubripirellula tenax</name>
    <dbReference type="NCBI Taxonomy" id="2528015"/>
    <lineage>
        <taxon>Bacteria</taxon>
        <taxon>Pseudomonadati</taxon>
        <taxon>Planctomycetota</taxon>
        <taxon>Planctomycetia</taxon>
        <taxon>Pirellulales</taxon>
        <taxon>Pirellulaceae</taxon>
        <taxon>Rubripirellula</taxon>
    </lineage>
</organism>
<accession>A0A5C6FC26</accession>
<dbReference type="Gene3D" id="3.40.50.300">
    <property type="entry name" value="P-loop containing nucleotide triphosphate hydrolases"/>
    <property type="match status" value="1"/>
</dbReference>
<evidence type="ECO:0000313" key="5">
    <source>
        <dbReference type="EMBL" id="TWU59283.1"/>
    </source>
</evidence>
<evidence type="ECO:0000256" key="3">
    <source>
        <dbReference type="ARBA" id="ARBA00022840"/>
    </source>
</evidence>
<evidence type="ECO:0000259" key="4">
    <source>
        <dbReference type="PROSITE" id="PS50893"/>
    </source>
</evidence>
<dbReference type="GO" id="GO:0005524">
    <property type="term" value="F:ATP binding"/>
    <property type="evidence" value="ECO:0007669"/>
    <property type="project" value="UniProtKB-KW"/>
</dbReference>
<dbReference type="PANTHER" id="PTHR42939:SF1">
    <property type="entry name" value="ABC TRANSPORTER ATP-BINDING PROTEIN ALBC-RELATED"/>
    <property type="match status" value="1"/>
</dbReference>
<dbReference type="InterPro" id="IPR027417">
    <property type="entry name" value="P-loop_NTPase"/>
</dbReference>
<dbReference type="EMBL" id="SJPW01000002">
    <property type="protein sequence ID" value="TWU59283.1"/>
    <property type="molecule type" value="Genomic_DNA"/>
</dbReference>
<gene>
    <name evidence="5" type="primary">ytrB_1</name>
    <name evidence="5" type="ORF">Poly51_20700</name>
</gene>
<evidence type="ECO:0000313" key="6">
    <source>
        <dbReference type="Proteomes" id="UP000318288"/>
    </source>
</evidence>
<protein>
    <submittedName>
        <fullName evidence="5">ABC transporter ATP-binding protein YtrB</fullName>
    </submittedName>
</protein>
<dbReference type="AlphaFoldDB" id="A0A5C6FC26"/>
<dbReference type="Proteomes" id="UP000318288">
    <property type="component" value="Unassembled WGS sequence"/>
</dbReference>
<dbReference type="InterPro" id="IPR003593">
    <property type="entry name" value="AAA+_ATPase"/>
</dbReference>
<evidence type="ECO:0000256" key="2">
    <source>
        <dbReference type="ARBA" id="ARBA00022741"/>
    </source>
</evidence>
<reference evidence="5 6" key="1">
    <citation type="submission" date="2019-02" db="EMBL/GenBank/DDBJ databases">
        <title>Deep-cultivation of Planctomycetes and their phenomic and genomic characterization uncovers novel biology.</title>
        <authorList>
            <person name="Wiegand S."/>
            <person name="Jogler M."/>
            <person name="Boedeker C."/>
            <person name="Pinto D."/>
            <person name="Vollmers J."/>
            <person name="Rivas-Marin E."/>
            <person name="Kohn T."/>
            <person name="Peeters S.H."/>
            <person name="Heuer A."/>
            <person name="Rast P."/>
            <person name="Oberbeckmann S."/>
            <person name="Bunk B."/>
            <person name="Jeske O."/>
            <person name="Meyerdierks A."/>
            <person name="Storesund J.E."/>
            <person name="Kallscheuer N."/>
            <person name="Luecker S."/>
            <person name="Lage O.M."/>
            <person name="Pohl T."/>
            <person name="Merkel B.J."/>
            <person name="Hornburger P."/>
            <person name="Mueller R.-W."/>
            <person name="Bruemmer F."/>
            <person name="Labrenz M."/>
            <person name="Spormann A.M."/>
            <person name="Op Den Camp H."/>
            <person name="Overmann J."/>
            <person name="Amann R."/>
            <person name="Jetten M.S.M."/>
            <person name="Mascher T."/>
            <person name="Medema M.H."/>
            <person name="Devos D.P."/>
            <person name="Kaster A.-K."/>
            <person name="Ovreas L."/>
            <person name="Rohde M."/>
            <person name="Galperin M.Y."/>
            <person name="Jogler C."/>
        </authorList>
    </citation>
    <scope>NUCLEOTIDE SEQUENCE [LARGE SCALE GENOMIC DNA]</scope>
    <source>
        <strain evidence="5 6">Poly51</strain>
    </source>
</reference>
<name>A0A5C6FC26_9BACT</name>
<dbReference type="GO" id="GO:0016887">
    <property type="term" value="F:ATP hydrolysis activity"/>
    <property type="evidence" value="ECO:0007669"/>
    <property type="project" value="InterPro"/>
</dbReference>
<dbReference type="RefSeq" id="WP_146456781.1">
    <property type="nucleotide sequence ID" value="NZ_SJPW01000002.1"/>
</dbReference>
<keyword evidence="3 5" id="KW-0067">ATP-binding</keyword>
<feature type="domain" description="ABC transporter" evidence="4">
    <location>
        <begin position="16"/>
        <end position="242"/>
    </location>
</feature>
<dbReference type="PANTHER" id="PTHR42939">
    <property type="entry name" value="ABC TRANSPORTER ATP-BINDING PROTEIN ALBC-RELATED"/>
    <property type="match status" value="1"/>
</dbReference>
<proteinExistence type="predicted"/>
<keyword evidence="1" id="KW-0813">Transport</keyword>
<evidence type="ECO:0000256" key="1">
    <source>
        <dbReference type="ARBA" id="ARBA00022448"/>
    </source>
</evidence>
<keyword evidence="6" id="KW-1185">Reference proteome</keyword>
<dbReference type="CDD" id="cd03230">
    <property type="entry name" value="ABC_DR_subfamily_A"/>
    <property type="match status" value="1"/>
</dbReference>
<dbReference type="PROSITE" id="PS50893">
    <property type="entry name" value="ABC_TRANSPORTER_2"/>
    <property type="match status" value="1"/>
</dbReference>
<dbReference type="SUPFAM" id="SSF52540">
    <property type="entry name" value="P-loop containing nucleoside triphosphate hydrolases"/>
    <property type="match status" value="1"/>
</dbReference>
<dbReference type="InterPro" id="IPR051782">
    <property type="entry name" value="ABC_Transporter_VariousFunc"/>
</dbReference>
<sequence>MTDAIQPPSFVETAAVEVTGLSRSFRGKVALDEVSMVVPSGTIFGLVGLNGAGKTTLIRHLIGSLKATHGRVRVLGDDPVADPEGVLKRIGYLTEEDSLPKWIRVGELIDFTRALYPTWDEAYAAQLCDLFSLSRSTKLSSLSKGGRARAGLLVAIAHRPELLILDEPSSGLDPIARRDILEAIIRTINDDGRTVLFSSHLLDEVDRVCDHVALMHDGRIIETTTSNDLSASYIEIVFRNRVPTIAKPQFDGVFGWQASGDEWSAVVKSDAFDRNVFASTYELIETRPLSLERWFAARVSRSAADAAKEELANV</sequence>
<keyword evidence="2" id="KW-0547">Nucleotide-binding</keyword>
<dbReference type="SMART" id="SM00382">
    <property type="entry name" value="AAA"/>
    <property type="match status" value="1"/>
</dbReference>
<comment type="caution">
    <text evidence="5">The sequence shown here is derived from an EMBL/GenBank/DDBJ whole genome shotgun (WGS) entry which is preliminary data.</text>
</comment>